<accession>A0AAX4HQ32</accession>
<feature type="domain" description="DUF4423" evidence="1">
    <location>
        <begin position="141"/>
        <end position="305"/>
    </location>
</feature>
<protein>
    <submittedName>
        <fullName evidence="2">TIGR02147 family protein</fullName>
    </submittedName>
</protein>
<sequence>MLGNDTKTTEEVISASVSQETETIETKVITERPVIFEYMNYRVFLRDMYLFKKSKNSNYSENAFIYAAGFGKNSRGYLGLIVKNKRNLTSKSILGFSTAMDLSAEEAIYFENMVMFNQAETEKEKLYFFERMKVGARGKKAKLVQVLEHQYRYLNEWHLVVLRELVTLKGFREEPEWIISKLDKKITKEKVVEGLNDLMALGLVTRNESGKLVQSEPVVLFEDNAANFKSSANLHKQFALKAAEAMEQLSYEKRAAQLITLSIPNSQFENLRAEMKEFTKKILEKYAGNTQHANDLVVQIGSQLLQITE</sequence>
<proteinExistence type="predicted"/>
<dbReference type="InterPro" id="IPR025537">
    <property type="entry name" value="DUF4423"/>
</dbReference>
<dbReference type="EMBL" id="CP139487">
    <property type="protein sequence ID" value="WPU65221.1"/>
    <property type="molecule type" value="Genomic_DNA"/>
</dbReference>
<name>A0AAX4HQ32_9BACT</name>
<dbReference type="KEGG" id="psti:SOO65_00475"/>
<dbReference type="NCBIfam" id="TIGR02147">
    <property type="entry name" value="Fsuc_second"/>
    <property type="match status" value="1"/>
</dbReference>
<dbReference type="AlphaFoldDB" id="A0AAX4HQ32"/>
<dbReference type="Pfam" id="PF14394">
    <property type="entry name" value="DUF4423"/>
    <property type="match status" value="1"/>
</dbReference>
<keyword evidence="3" id="KW-1185">Reference proteome</keyword>
<reference evidence="2 3" key="1">
    <citation type="submission" date="2023-11" db="EMBL/GenBank/DDBJ databases">
        <title>Peredibacter starrii A3.12.</title>
        <authorList>
            <person name="Mitchell R.J."/>
        </authorList>
    </citation>
    <scope>NUCLEOTIDE SEQUENCE [LARGE SCALE GENOMIC DNA]</scope>
    <source>
        <strain evidence="2 3">A3.12</strain>
    </source>
</reference>
<evidence type="ECO:0000313" key="3">
    <source>
        <dbReference type="Proteomes" id="UP001324634"/>
    </source>
</evidence>
<evidence type="ECO:0000313" key="2">
    <source>
        <dbReference type="EMBL" id="WPU65221.1"/>
    </source>
</evidence>
<evidence type="ECO:0000259" key="1">
    <source>
        <dbReference type="Pfam" id="PF14394"/>
    </source>
</evidence>
<dbReference type="InterPro" id="IPR011873">
    <property type="entry name" value="CHP02147"/>
</dbReference>
<gene>
    <name evidence="2" type="ORF">SOO65_00475</name>
</gene>
<dbReference type="Proteomes" id="UP001324634">
    <property type="component" value="Chromosome"/>
</dbReference>
<dbReference type="RefSeq" id="WP_321395373.1">
    <property type="nucleotide sequence ID" value="NZ_CP139487.1"/>
</dbReference>
<organism evidence="2 3">
    <name type="scientific">Peredibacter starrii</name>
    <dbReference type="NCBI Taxonomy" id="28202"/>
    <lineage>
        <taxon>Bacteria</taxon>
        <taxon>Pseudomonadati</taxon>
        <taxon>Bdellovibrionota</taxon>
        <taxon>Bacteriovoracia</taxon>
        <taxon>Bacteriovoracales</taxon>
        <taxon>Bacteriovoracaceae</taxon>
        <taxon>Peredibacter</taxon>
    </lineage>
</organism>